<gene>
    <name evidence="2" type="ORF">DY262_01450</name>
</gene>
<accession>A0A372EPH0</accession>
<dbReference type="Proteomes" id="UP000261931">
    <property type="component" value="Unassembled WGS sequence"/>
</dbReference>
<keyword evidence="1" id="KW-0175">Coiled coil</keyword>
<evidence type="ECO:0000313" key="3">
    <source>
        <dbReference type="Proteomes" id="UP000261931"/>
    </source>
</evidence>
<proteinExistence type="predicted"/>
<evidence type="ECO:0000256" key="1">
    <source>
        <dbReference type="SAM" id="Coils"/>
    </source>
</evidence>
<dbReference type="RefSeq" id="WP_147326154.1">
    <property type="nucleotide sequence ID" value="NZ_QVLS01000001.1"/>
</dbReference>
<reference evidence="2 3" key="1">
    <citation type="submission" date="2018-08" db="EMBL/GenBank/DDBJ databases">
        <title>Hydrogenophaga sp. LA-38 isolated from sludge.</title>
        <authorList>
            <person name="Im W.-T."/>
        </authorList>
    </citation>
    <scope>NUCLEOTIDE SEQUENCE [LARGE SCALE GENOMIC DNA]</scope>
    <source>
        <strain evidence="2 3">LA-38</strain>
    </source>
</reference>
<dbReference type="EMBL" id="QVLS01000001">
    <property type="protein sequence ID" value="RFP82523.1"/>
    <property type="molecule type" value="Genomic_DNA"/>
</dbReference>
<name>A0A372EPH0_9BURK</name>
<evidence type="ECO:0008006" key="4">
    <source>
        <dbReference type="Google" id="ProtNLM"/>
    </source>
</evidence>
<comment type="caution">
    <text evidence="2">The sequence shown here is derived from an EMBL/GenBank/DDBJ whole genome shotgun (WGS) entry which is preliminary data.</text>
</comment>
<evidence type="ECO:0000313" key="2">
    <source>
        <dbReference type="EMBL" id="RFP82523.1"/>
    </source>
</evidence>
<feature type="coiled-coil region" evidence="1">
    <location>
        <begin position="74"/>
        <end position="101"/>
    </location>
</feature>
<dbReference type="AlphaFoldDB" id="A0A372EPH0"/>
<sequence length="153" mass="17016">MDATPTATPSPLPALEQEFDRLARLFAEYERLVDAGTGPTDLGARLGRIGGRVRAIVGFEQDEVLPRLPAPALRGETESQLADLQARVERLASRVSDLAHTEREARALAQALHTHAAWQRHHVWPRLAGDQRSFLETELAERRAAWLQDEAPD</sequence>
<organism evidence="2 3">
    <name type="scientific">Hydrogenophaga borbori</name>
    <dbReference type="NCBI Taxonomy" id="2294117"/>
    <lineage>
        <taxon>Bacteria</taxon>
        <taxon>Pseudomonadati</taxon>
        <taxon>Pseudomonadota</taxon>
        <taxon>Betaproteobacteria</taxon>
        <taxon>Burkholderiales</taxon>
        <taxon>Comamonadaceae</taxon>
        <taxon>Hydrogenophaga</taxon>
    </lineage>
</organism>
<keyword evidence="3" id="KW-1185">Reference proteome</keyword>
<protein>
    <recommendedName>
        <fullName evidence="4">Hemerythrin-like domain-containing protein</fullName>
    </recommendedName>
</protein>